<keyword evidence="1" id="KW-0175">Coiled coil</keyword>
<dbReference type="HOGENOM" id="CLU_1782560_0_0_2"/>
<evidence type="ECO:0000313" key="2">
    <source>
        <dbReference type="EMBL" id="ABP51396.1"/>
    </source>
</evidence>
<evidence type="ECO:0000256" key="1">
    <source>
        <dbReference type="SAM" id="Coils"/>
    </source>
</evidence>
<dbReference type="KEGG" id="pas:Pars_1845"/>
<evidence type="ECO:0000313" key="3">
    <source>
        <dbReference type="Proteomes" id="UP000001567"/>
    </source>
</evidence>
<gene>
    <name evidence="2" type="ordered locus">Pars_1845</name>
</gene>
<dbReference type="Proteomes" id="UP000001567">
    <property type="component" value="Chromosome"/>
</dbReference>
<accession>A4WLX9</accession>
<organism evidence="2 3">
    <name type="scientific">Pyrobaculum arsenaticum (strain DSM 13514 / JCM 11321 / PZ6)</name>
    <dbReference type="NCBI Taxonomy" id="340102"/>
    <lineage>
        <taxon>Archaea</taxon>
        <taxon>Thermoproteota</taxon>
        <taxon>Thermoprotei</taxon>
        <taxon>Thermoproteales</taxon>
        <taxon>Thermoproteaceae</taxon>
        <taxon>Pyrobaculum</taxon>
    </lineage>
</organism>
<reference evidence="2 3" key="1">
    <citation type="submission" date="2007-04" db="EMBL/GenBank/DDBJ databases">
        <title>Complete sequence of Pyrobaculum arsenaticum DSM 13514.</title>
        <authorList>
            <consortium name="US DOE Joint Genome Institute"/>
            <person name="Copeland A."/>
            <person name="Lucas S."/>
            <person name="Lapidus A."/>
            <person name="Barry K."/>
            <person name="Glavina del Rio T."/>
            <person name="Dalin E."/>
            <person name="Tice H."/>
            <person name="Pitluck S."/>
            <person name="Chain P."/>
            <person name="Malfatti S."/>
            <person name="Shin M."/>
            <person name="Vergez L."/>
            <person name="Schmutz J."/>
            <person name="Larimer F."/>
            <person name="Land M."/>
            <person name="Hauser L."/>
            <person name="Kyrpides N."/>
            <person name="Mikhailova N."/>
            <person name="Cozen A.E."/>
            <person name="Fitz-Gibbon S.T."/>
            <person name="House C.H."/>
            <person name="Saltikov C."/>
            <person name="Lowe T.M."/>
            <person name="Richardson P."/>
        </authorList>
    </citation>
    <scope>NUCLEOTIDE SEQUENCE [LARGE SCALE GENOMIC DNA]</scope>
    <source>
        <strain evidence="3">ATCC 700994 / DSM 13514 / JCM 11321 / PZ6</strain>
    </source>
</reference>
<dbReference type="EMBL" id="CP000660">
    <property type="protein sequence ID" value="ABP51396.1"/>
    <property type="molecule type" value="Genomic_DNA"/>
</dbReference>
<sequence length="151" mass="17514">MHEHMTCDEAKRILERLDEIEILLNTILEEVRELKRGGGIAEQRHAPRSFIELLRERKFIPLGEVKSRQALRQALERGLVVVLRDEGANREVVVLKEAARELLNKLPISVKDAEKLGERDYELLQILNRLGYVLLKGGQYIKTELAEEFYI</sequence>
<dbReference type="STRING" id="340102.Pars_1845"/>
<proteinExistence type="predicted"/>
<feature type="coiled-coil region" evidence="1">
    <location>
        <begin position="10"/>
        <end position="37"/>
    </location>
</feature>
<protein>
    <submittedName>
        <fullName evidence="2">Uncharacterized protein</fullName>
    </submittedName>
</protein>
<dbReference type="AlphaFoldDB" id="A4WLX9"/>
<name>A4WLX9_PYRAR</name>